<sequence>MRARACVQAQSALAGRDERLVRHGLVRPARHGLVRPARCGVNRRSASHRQGAAGPRHYTSAGHESWCGVIRRVLARPVLHAGGSSIVSQCVGDAAVRLWGRQ</sequence>
<dbReference type="Proteomes" id="UP000729402">
    <property type="component" value="Unassembled WGS sequence"/>
</dbReference>
<keyword evidence="2" id="KW-1185">Reference proteome</keyword>
<reference evidence="1" key="1">
    <citation type="journal article" date="2021" name="bioRxiv">
        <title>Whole Genome Assembly and Annotation of Northern Wild Rice, Zizania palustris L., Supports a Whole Genome Duplication in the Zizania Genus.</title>
        <authorList>
            <person name="Haas M."/>
            <person name="Kono T."/>
            <person name="Macchietto M."/>
            <person name="Millas R."/>
            <person name="McGilp L."/>
            <person name="Shao M."/>
            <person name="Duquette J."/>
            <person name="Hirsch C.N."/>
            <person name="Kimball J."/>
        </authorList>
    </citation>
    <scope>NUCLEOTIDE SEQUENCE</scope>
    <source>
        <tissue evidence="1">Fresh leaf tissue</tissue>
    </source>
</reference>
<reference evidence="1" key="2">
    <citation type="submission" date="2021-02" db="EMBL/GenBank/DDBJ databases">
        <authorList>
            <person name="Kimball J.A."/>
            <person name="Haas M.W."/>
            <person name="Macchietto M."/>
            <person name="Kono T."/>
            <person name="Duquette J."/>
            <person name="Shao M."/>
        </authorList>
    </citation>
    <scope>NUCLEOTIDE SEQUENCE</scope>
    <source>
        <tissue evidence="1">Fresh leaf tissue</tissue>
    </source>
</reference>
<protein>
    <submittedName>
        <fullName evidence="1">Uncharacterized protein</fullName>
    </submittedName>
</protein>
<accession>A0A8J5VFU9</accession>
<comment type="caution">
    <text evidence="1">The sequence shown here is derived from an EMBL/GenBank/DDBJ whole genome shotgun (WGS) entry which is preliminary data.</text>
</comment>
<dbReference type="AlphaFoldDB" id="A0A8J5VFU9"/>
<organism evidence="1 2">
    <name type="scientific">Zizania palustris</name>
    <name type="common">Northern wild rice</name>
    <dbReference type="NCBI Taxonomy" id="103762"/>
    <lineage>
        <taxon>Eukaryota</taxon>
        <taxon>Viridiplantae</taxon>
        <taxon>Streptophyta</taxon>
        <taxon>Embryophyta</taxon>
        <taxon>Tracheophyta</taxon>
        <taxon>Spermatophyta</taxon>
        <taxon>Magnoliopsida</taxon>
        <taxon>Liliopsida</taxon>
        <taxon>Poales</taxon>
        <taxon>Poaceae</taxon>
        <taxon>BOP clade</taxon>
        <taxon>Oryzoideae</taxon>
        <taxon>Oryzeae</taxon>
        <taxon>Zizaniinae</taxon>
        <taxon>Zizania</taxon>
    </lineage>
</organism>
<evidence type="ECO:0000313" key="2">
    <source>
        <dbReference type="Proteomes" id="UP000729402"/>
    </source>
</evidence>
<proteinExistence type="predicted"/>
<evidence type="ECO:0000313" key="1">
    <source>
        <dbReference type="EMBL" id="KAG8065325.1"/>
    </source>
</evidence>
<name>A0A8J5VFU9_ZIZPA</name>
<gene>
    <name evidence="1" type="ORF">GUJ93_ZPchr0004g39442</name>
</gene>
<dbReference type="EMBL" id="JAAALK010000285">
    <property type="protein sequence ID" value="KAG8065325.1"/>
    <property type="molecule type" value="Genomic_DNA"/>
</dbReference>